<dbReference type="InterPro" id="IPR025997">
    <property type="entry name" value="SBP_2_dom"/>
</dbReference>
<reference evidence="5" key="1">
    <citation type="journal article" date="2015" name="Nature">
        <title>Complex archaea that bridge the gap between prokaryotes and eukaryotes.</title>
        <authorList>
            <person name="Spang A."/>
            <person name="Saw J.H."/>
            <person name="Jorgensen S.L."/>
            <person name="Zaremba-Niedzwiedzka K."/>
            <person name="Martijn J."/>
            <person name="Lind A.E."/>
            <person name="van Eijk R."/>
            <person name="Schleper C."/>
            <person name="Guy L."/>
            <person name="Ettema T.J."/>
        </authorList>
    </citation>
    <scope>NUCLEOTIDE SEQUENCE</scope>
</reference>
<dbReference type="AlphaFoldDB" id="A0A0F9FGF2"/>
<comment type="caution">
    <text evidence="5">The sequence shown here is derived from an EMBL/GenBank/DDBJ whole genome shotgun (WGS) entry which is preliminary data.</text>
</comment>
<dbReference type="GO" id="GO:0030246">
    <property type="term" value="F:carbohydrate binding"/>
    <property type="evidence" value="ECO:0007669"/>
    <property type="project" value="UniProtKB-ARBA"/>
</dbReference>
<dbReference type="SUPFAM" id="SSF53822">
    <property type="entry name" value="Periplasmic binding protein-like I"/>
    <property type="match status" value="1"/>
</dbReference>
<dbReference type="PANTHER" id="PTHR46847">
    <property type="entry name" value="D-ALLOSE-BINDING PERIPLASMIC PROTEIN-RELATED"/>
    <property type="match status" value="1"/>
</dbReference>
<proteinExistence type="inferred from homology"/>
<accession>A0A0F9FGF2</accession>
<protein>
    <recommendedName>
        <fullName evidence="4">Periplasmic binding protein domain-containing protein</fullName>
    </recommendedName>
</protein>
<name>A0A0F9FGF2_9ZZZZ</name>
<comment type="similarity">
    <text evidence="2">Belongs to the bacterial solute-binding protein 2 family.</text>
</comment>
<dbReference type="EMBL" id="LAZR01030540">
    <property type="protein sequence ID" value="KKL56305.1"/>
    <property type="molecule type" value="Genomic_DNA"/>
</dbReference>
<comment type="subcellular location">
    <subcellularLocation>
        <location evidence="1">Cell envelope</location>
    </subcellularLocation>
</comment>
<evidence type="ECO:0000313" key="5">
    <source>
        <dbReference type="EMBL" id="KKL56305.1"/>
    </source>
</evidence>
<evidence type="ECO:0000256" key="1">
    <source>
        <dbReference type="ARBA" id="ARBA00004196"/>
    </source>
</evidence>
<organism evidence="5">
    <name type="scientific">marine sediment metagenome</name>
    <dbReference type="NCBI Taxonomy" id="412755"/>
    <lineage>
        <taxon>unclassified sequences</taxon>
        <taxon>metagenomes</taxon>
        <taxon>ecological metagenomes</taxon>
    </lineage>
</organism>
<dbReference type="InterPro" id="IPR028082">
    <property type="entry name" value="Peripla_BP_I"/>
</dbReference>
<evidence type="ECO:0000259" key="4">
    <source>
        <dbReference type="Pfam" id="PF13407"/>
    </source>
</evidence>
<dbReference type="GO" id="GO:0030313">
    <property type="term" value="C:cell envelope"/>
    <property type="evidence" value="ECO:0007669"/>
    <property type="project" value="UniProtKB-SubCell"/>
</dbReference>
<dbReference type="PANTHER" id="PTHR46847:SF1">
    <property type="entry name" value="D-ALLOSE-BINDING PERIPLASMIC PROTEIN-RELATED"/>
    <property type="match status" value="1"/>
</dbReference>
<sequence length="380" mass="41602">MKRRRKVGLWVVILLVGLLVVGSTPALAKKLPKEIVIGWTPPDITGVFRTATHYFEIGAYDASLNGITTSIIYRAPASHVAFGDQVAIIEDFITMKVDVIAISPIEVEVIIPAILKANKAGIPVIIVNLLEPIAGVEVASYIGFDNGEAAEVSAYTVLDYFGGPGVLGTGRKVAVEPGEYLDLKWWQDLYATVTPKEKAAIKATGTIIEGIAGGFFSTARVIGFHKVIDEYPGIKIIGTLPADWNREKGVKAAEDFLTANPPGTLDFMWAASNEMGMGAMLATEAVRRQDEVKIFTNDVTPESTMRVAEGRMVAETTHGFADWGWYGVEYAVRAALGLDVPEIFDIRPRTMYKENADEFYPEPKLEPIDWETIKTEYEAK</sequence>
<keyword evidence="3" id="KW-0732">Signal</keyword>
<evidence type="ECO:0000256" key="3">
    <source>
        <dbReference type="ARBA" id="ARBA00022729"/>
    </source>
</evidence>
<feature type="domain" description="Periplasmic binding protein" evidence="4">
    <location>
        <begin position="66"/>
        <end position="337"/>
    </location>
</feature>
<evidence type="ECO:0000256" key="2">
    <source>
        <dbReference type="ARBA" id="ARBA00007639"/>
    </source>
</evidence>
<dbReference type="Pfam" id="PF13407">
    <property type="entry name" value="Peripla_BP_4"/>
    <property type="match status" value="1"/>
</dbReference>
<dbReference type="CDD" id="cd01536">
    <property type="entry name" value="PBP1_ABC_sugar_binding-like"/>
    <property type="match status" value="1"/>
</dbReference>
<gene>
    <name evidence="5" type="ORF">LCGC14_2246740</name>
</gene>
<dbReference type="Gene3D" id="3.40.50.2300">
    <property type="match status" value="2"/>
</dbReference>